<evidence type="ECO:0000256" key="2">
    <source>
        <dbReference type="ARBA" id="ARBA00022803"/>
    </source>
</evidence>
<protein>
    <submittedName>
        <fullName evidence="5">Tetratricopeptide repeat protein</fullName>
    </submittedName>
</protein>
<organism evidence="5 6">
    <name type="scientific">Hymenobacter properus</name>
    <dbReference type="NCBI Taxonomy" id="2791026"/>
    <lineage>
        <taxon>Bacteria</taxon>
        <taxon>Pseudomonadati</taxon>
        <taxon>Bacteroidota</taxon>
        <taxon>Cytophagia</taxon>
        <taxon>Cytophagales</taxon>
        <taxon>Hymenobacteraceae</taxon>
        <taxon>Hymenobacter</taxon>
    </lineage>
</organism>
<keyword evidence="4" id="KW-0732">Signal</keyword>
<dbReference type="SUPFAM" id="SSF48452">
    <property type="entry name" value="TPR-like"/>
    <property type="match status" value="1"/>
</dbReference>
<keyword evidence="1" id="KW-0677">Repeat</keyword>
<accession>A0A931BGP3</accession>
<keyword evidence="2 3" id="KW-0802">TPR repeat</keyword>
<keyword evidence="6" id="KW-1185">Reference proteome</keyword>
<name>A0A931BGP3_9BACT</name>
<sequence>MKYALLLFLLMLGHVAAHGQTPTQLYQAKNYLGLAKLEPRADKLTAEELYMVGFAFFRLENDEKAIAFYNRAIAKGLDDGSVYFYKGLSLKYQKKYPEALKEIEAALKREPTNQEFMNEKGVIYYSQDRYDEALAVFEQAKKLPSTFPEPYYWVAQIEHEQKLLDKALPAYYEAIRYLPAGNSNYFNALSNVGLLEYTVAHDYKKSAAAYTKAIALKPSNYELHYKLMKALNAGQEYGRADSVFAVVKSAFEHNLLPKSDQEIQSVAIAEFKWNGRTAVVRRSLVDPKEVLAISYKVFLLDAAGSKVERRFVVEKTFELEKGGPKHLLCEQDKSTGGHITYPYGWSTDTIPLADLEKAVALVLDGKMQQSASSNFRQK</sequence>
<dbReference type="InterPro" id="IPR011990">
    <property type="entry name" value="TPR-like_helical_dom_sf"/>
</dbReference>
<dbReference type="SMART" id="SM00028">
    <property type="entry name" value="TPR"/>
    <property type="match status" value="5"/>
</dbReference>
<proteinExistence type="predicted"/>
<dbReference type="Proteomes" id="UP000645610">
    <property type="component" value="Unassembled WGS sequence"/>
</dbReference>
<dbReference type="Gene3D" id="1.25.40.10">
    <property type="entry name" value="Tetratricopeptide repeat domain"/>
    <property type="match status" value="2"/>
</dbReference>
<evidence type="ECO:0000313" key="5">
    <source>
        <dbReference type="EMBL" id="MBF9142073.1"/>
    </source>
</evidence>
<evidence type="ECO:0000256" key="3">
    <source>
        <dbReference type="PROSITE-ProRule" id="PRU00339"/>
    </source>
</evidence>
<feature type="chain" id="PRO_5036920664" evidence="4">
    <location>
        <begin position="20"/>
        <end position="378"/>
    </location>
</feature>
<gene>
    <name evidence="5" type="ORF">I2I01_10535</name>
</gene>
<reference evidence="5 6" key="1">
    <citation type="submission" date="2020-11" db="EMBL/GenBank/DDBJ databases">
        <authorList>
            <person name="Kim M.K."/>
        </authorList>
    </citation>
    <scope>NUCLEOTIDE SEQUENCE [LARGE SCALE GENOMIC DNA]</scope>
    <source>
        <strain evidence="5 6">BT439</strain>
    </source>
</reference>
<dbReference type="PROSITE" id="PS50005">
    <property type="entry name" value="TPR"/>
    <property type="match status" value="2"/>
</dbReference>
<comment type="caution">
    <text evidence="5">The sequence shown here is derived from an EMBL/GenBank/DDBJ whole genome shotgun (WGS) entry which is preliminary data.</text>
</comment>
<evidence type="ECO:0000313" key="6">
    <source>
        <dbReference type="Proteomes" id="UP000645610"/>
    </source>
</evidence>
<evidence type="ECO:0000256" key="1">
    <source>
        <dbReference type="ARBA" id="ARBA00022737"/>
    </source>
</evidence>
<dbReference type="PANTHER" id="PTHR44943:SF8">
    <property type="entry name" value="TPR REPEAT-CONTAINING PROTEIN MJ0263"/>
    <property type="match status" value="1"/>
</dbReference>
<dbReference type="Pfam" id="PF13432">
    <property type="entry name" value="TPR_16"/>
    <property type="match status" value="1"/>
</dbReference>
<feature type="repeat" description="TPR" evidence="3">
    <location>
        <begin position="114"/>
        <end position="147"/>
    </location>
</feature>
<dbReference type="PANTHER" id="PTHR44943">
    <property type="entry name" value="CELLULOSE SYNTHASE OPERON PROTEIN C"/>
    <property type="match status" value="1"/>
</dbReference>
<dbReference type="InterPro" id="IPR051685">
    <property type="entry name" value="Ycf3/AcsC/BcsC/TPR_MFPF"/>
</dbReference>
<dbReference type="AlphaFoldDB" id="A0A931BGP3"/>
<dbReference type="InterPro" id="IPR019734">
    <property type="entry name" value="TPR_rpt"/>
</dbReference>
<dbReference type="EMBL" id="JADQDP010000002">
    <property type="protein sequence ID" value="MBF9142073.1"/>
    <property type="molecule type" value="Genomic_DNA"/>
</dbReference>
<dbReference type="RefSeq" id="WP_196286397.1">
    <property type="nucleotide sequence ID" value="NZ_JADQDP010000002.1"/>
</dbReference>
<evidence type="ECO:0000256" key="4">
    <source>
        <dbReference type="SAM" id="SignalP"/>
    </source>
</evidence>
<feature type="signal peptide" evidence="4">
    <location>
        <begin position="1"/>
        <end position="19"/>
    </location>
</feature>
<feature type="repeat" description="TPR" evidence="3">
    <location>
        <begin position="80"/>
        <end position="113"/>
    </location>
</feature>